<evidence type="ECO:0000313" key="5">
    <source>
        <dbReference type="EMBL" id="CAG9855431.1"/>
    </source>
</evidence>
<dbReference type="GO" id="GO:0046872">
    <property type="term" value="F:metal ion binding"/>
    <property type="evidence" value="ECO:0007669"/>
    <property type="project" value="InterPro"/>
</dbReference>
<evidence type="ECO:0000259" key="4">
    <source>
        <dbReference type="PROSITE" id="PS51043"/>
    </source>
</evidence>
<dbReference type="InterPro" id="IPR057825">
    <property type="entry name" value="WWE_SEC23-DDH2"/>
</dbReference>
<keyword evidence="6" id="KW-1185">Reference proteome</keyword>
<dbReference type="InterPro" id="IPR058055">
    <property type="entry name" value="PA-PLA1"/>
</dbReference>
<dbReference type="Pfam" id="PF02825">
    <property type="entry name" value="WWE"/>
    <property type="match status" value="1"/>
</dbReference>
<dbReference type="Pfam" id="PF23464">
    <property type="entry name" value="WWE_3"/>
    <property type="match status" value="1"/>
</dbReference>
<dbReference type="OrthoDB" id="69269at2759"/>
<evidence type="ECO:0000313" key="6">
    <source>
        <dbReference type="Proteomes" id="UP001153712"/>
    </source>
</evidence>
<dbReference type="Proteomes" id="UP001153712">
    <property type="component" value="Chromosome 10"/>
</dbReference>
<organism evidence="5 6">
    <name type="scientific">Phyllotreta striolata</name>
    <name type="common">Striped flea beetle</name>
    <name type="synonym">Crioceris striolata</name>
    <dbReference type="NCBI Taxonomy" id="444603"/>
    <lineage>
        <taxon>Eukaryota</taxon>
        <taxon>Metazoa</taxon>
        <taxon>Ecdysozoa</taxon>
        <taxon>Arthropoda</taxon>
        <taxon>Hexapoda</taxon>
        <taxon>Insecta</taxon>
        <taxon>Pterygota</taxon>
        <taxon>Neoptera</taxon>
        <taxon>Endopterygota</taxon>
        <taxon>Coleoptera</taxon>
        <taxon>Polyphaga</taxon>
        <taxon>Cucujiformia</taxon>
        <taxon>Chrysomeloidea</taxon>
        <taxon>Chrysomelidae</taxon>
        <taxon>Galerucinae</taxon>
        <taxon>Alticini</taxon>
        <taxon>Phyllotreta</taxon>
    </lineage>
</organism>
<comment type="similarity">
    <text evidence="1">Belongs to the PA-PLA1 family.</text>
</comment>
<feature type="domain" description="DDHD" evidence="4">
    <location>
        <begin position="688"/>
        <end position="889"/>
    </location>
</feature>
<dbReference type="InterPro" id="IPR004177">
    <property type="entry name" value="DDHD_dom"/>
</dbReference>
<feature type="compositionally biased region" description="Low complexity" evidence="2">
    <location>
        <begin position="68"/>
        <end position="77"/>
    </location>
</feature>
<dbReference type="GO" id="GO:0004620">
    <property type="term" value="F:phospholipase activity"/>
    <property type="evidence" value="ECO:0007669"/>
    <property type="project" value="TreeGrafter"/>
</dbReference>
<proteinExistence type="inferred from homology"/>
<protein>
    <submittedName>
        <fullName evidence="5">Uncharacterized protein</fullName>
    </submittedName>
</protein>
<feature type="domain" description="WWE" evidence="3">
    <location>
        <begin position="304"/>
        <end position="388"/>
    </location>
</feature>
<dbReference type="AlphaFoldDB" id="A0A9N9XKI2"/>
<feature type="region of interest" description="Disordered" evidence="2">
    <location>
        <begin position="266"/>
        <end position="306"/>
    </location>
</feature>
<evidence type="ECO:0000256" key="1">
    <source>
        <dbReference type="ARBA" id="ARBA00038464"/>
    </source>
</evidence>
<feature type="region of interest" description="Disordered" evidence="2">
    <location>
        <begin position="644"/>
        <end position="664"/>
    </location>
</feature>
<evidence type="ECO:0000256" key="2">
    <source>
        <dbReference type="SAM" id="MobiDB-lite"/>
    </source>
</evidence>
<evidence type="ECO:0000259" key="3">
    <source>
        <dbReference type="PROSITE" id="PS50918"/>
    </source>
</evidence>
<dbReference type="InterPro" id="IPR004170">
    <property type="entry name" value="WWE_dom"/>
</dbReference>
<feature type="compositionally biased region" description="Polar residues" evidence="2">
    <location>
        <begin position="43"/>
        <end position="59"/>
    </location>
</feature>
<dbReference type="PANTHER" id="PTHR23509">
    <property type="entry name" value="PA-PL1 PHOSPHOLIPASE FAMILY"/>
    <property type="match status" value="1"/>
</dbReference>
<dbReference type="Pfam" id="PF02862">
    <property type="entry name" value="DDHD"/>
    <property type="match status" value="1"/>
</dbReference>
<sequence length="947" mass="104943">MDDQSKKLKNPLFSAFVTGTTLEDYSQNAILLPAKEKPPPSSLKISQEQLLNEILSNPLKSPDDSSRSSEPGPSSEFSTKDLPAAQTAPPFAQDLPDISTLQPHLAPTAANTSHLSSVFSSFSNILSLGGSSTKEPVPVPPPAGIDTFIQQPAINPDPVPLFSADSAQFLQQKPPTTSETSNQFRRGGLKRPTYAPVPGLSGTAPAPAAPAPPVIAPPQPAPYFTSAFFTPSIDSVVTSSAQIHQHPFRPLSAPSPVAHFQSNFGQEAAPSPVMDAISPSELGRDNGRIDSASNSSTGGAESEQARAPVNQVYRPVYHHWFFEKGGQEKKSWQPFSMVDSLALEHAFTSNDLDPEKVIATDGGRYDVNILRRQRSAVYWKSEPTEVRRCSWFHKNSSDGRLLPYEENVAATLEEEYKVAFESNQWHRKIELPNGETVVLHGPDVLVLFSQSQVPDAWGNSTTQPRPRVVKRGMDEFDIDEGEPARVDHILFMVHGIGSVCDLKFRTVEEVVDEFRGIAYQLVQSHYRTSCEAGAVHRVEVLPISWHDRLHSEETGIDDQLDRITLSSVPTLRKFTNDTLLDILFYTSPVYCQKIISTVGSELNRIYDLFKMRNPEFSGGVSLGGHSLGSLILFDLLCHQDSKVETDSEESDDLTSEKPAPQDRKMSKRISYMMGAIGTGQPQIHYTRLNFEPKNFFALGSPIGMFIIVRGLDTLGDNFSLPTCPAFYNIFHPHDPIAYRIESLINPELGQLNPVLIPHHKGRKRMHLELKETMARVGADLKQKVFDSMKNTWNSVYQLAMFHKQTPPPNLEEEVASAYNEQIEVKDEPEQVEDTAGINLGTLNGGRRIDYVLQEAPFEVLTEYFFALKSHVCYWESEDTILMILKEIYTSMGVTSDSQIPQQSMTIERAAPSFENNSLYGAGVDPTRPMQLPGNIQPPPMAGFVKKT</sequence>
<reference evidence="5" key="1">
    <citation type="submission" date="2022-01" db="EMBL/GenBank/DDBJ databases">
        <authorList>
            <person name="King R."/>
        </authorList>
    </citation>
    <scope>NUCLEOTIDE SEQUENCE</scope>
</reference>
<dbReference type="GO" id="GO:0030134">
    <property type="term" value="C:COPII-coated ER to Golgi transport vesicle"/>
    <property type="evidence" value="ECO:0007669"/>
    <property type="project" value="TreeGrafter"/>
</dbReference>
<name>A0A9N9XKI2_PHYSR</name>
<dbReference type="EMBL" id="OU900103">
    <property type="protein sequence ID" value="CAG9855431.1"/>
    <property type="molecule type" value="Genomic_DNA"/>
</dbReference>
<dbReference type="PROSITE" id="PS50918">
    <property type="entry name" value="WWE"/>
    <property type="match status" value="1"/>
</dbReference>
<dbReference type="PANTHER" id="PTHR23509:SF10">
    <property type="entry name" value="LD21067P"/>
    <property type="match status" value="1"/>
</dbReference>
<gene>
    <name evidence="5" type="ORF">PHYEVI_LOCUS1882</name>
</gene>
<dbReference type="SMART" id="SM01127">
    <property type="entry name" value="DDHD"/>
    <property type="match status" value="1"/>
</dbReference>
<feature type="region of interest" description="Disordered" evidence="2">
    <location>
        <begin position="33"/>
        <end position="98"/>
    </location>
</feature>
<dbReference type="PROSITE" id="PS51043">
    <property type="entry name" value="DDHD"/>
    <property type="match status" value="1"/>
</dbReference>
<accession>A0A9N9XKI2</accession>